<evidence type="ECO:0000256" key="1">
    <source>
        <dbReference type="SAM" id="MobiDB-lite"/>
    </source>
</evidence>
<name>A0A9X0A3F0_9CNID</name>
<protein>
    <submittedName>
        <fullName evidence="2">Uncharacterized protein</fullName>
    </submittedName>
</protein>
<dbReference type="AlphaFoldDB" id="A0A9X0A3F0"/>
<evidence type="ECO:0000313" key="2">
    <source>
        <dbReference type="EMBL" id="KAJ7392363.1"/>
    </source>
</evidence>
<proteinExistence type="predicted"/>
<feature type="compositionally biased region" description="Basic and acidic residues" evidence="1">
    <location>
        <begin position="48"/>
        <end position="57"/>
    </location>
</feature>
<reference evidence="2" key="1">
    <citation type="submission" date="2023-01" db="EMBL/GenBank/DDBJ databases">
        <title>Genome assembly of the deep-sea coral Lophelia pertusa.</title>
        <authorList>
            <person name="Herrera S."/>
            <person name="Cordes E."/>
        </authorList>
    </citation>
    <scope>NUCLEOTIDE SEQUENCE</scope>
    <source>
        <strain evidence="2">USNM1676648</strain>
        <tissue evidence="2">Polyp</tissue>
    </source>
</reference>
<organism evidence="2 3">
    <name type="scientific">Desmophyllum pertusum</name>
    <dbReference type="NCBI Taxonomy" id="174260"/>
    <lineage>
        <taxon>Eukaryota</taxon>
        <taxon>Metazoa</taxon>
        <taxon>Cnidaria</taxon>
        <taxon>Anthozoa</taxon>
        <taxon>Hexacorallia</taxon>
        <taxon>Scleractinia</taxon>
        <taxon>Caryophylliina</taxon>
        <taxon>Caryophylliidae</taxon>
        <taxon>Desmophyllum</taxon>
    </lineage>
</organism>
<feature type="compositionally biased region" description="Polar residues" evidence="1">
    <location>
        <begin position="58"/>
        <end position="68"/>
    </location>
</feature>
<keyword evidence="3" id="KW-1185">Reference proteome</keyword>
<feature type="region of interest" description="Disordered" evidence="1">
    <location>
        <begin position="31"/>
        <end position="68"/>
    </location>
</feature>
<sequence>MCTLEEEFAREEREQQLFYARNSTEYPISPAMSIKESEEEPGEMIQVDGEKTPEDISSKSSSAGSMEV</sequence>
<evidence type="ECO:0000313" key="3">
    <source>
        <dbReference type="Proteomes" id="UP001163046"/>
    </source>
</evidence>
<dbReference type="EMBL" id="MU825401">
    <property type="protein sequence ID" value="KAJ7392363.1"/>
    <property type="molecule type" value="Genomic_DNA"/>
</dbReference>
<dbReference type="Proteomes" id="UP001163046">
    <property type="component" value="Unassembled WGS sequence"/>
</dbReference>
<comment type="caution">
    <text evidence="2">The sequence shown here is derived from an EMBL/GenBank/DDBJ whole genome shotgun (WGS) entry which is preliminary data.</text>
</comment>
<gene>
    <name evidence="2" type="ORF">OS493_012023</name>
</gene>
<accession>A0A9X0A3F0</accession>